<organism evidence="2 3">
    <name type="scientific">Candidatus Berkelbacteria bacterium CG_4_10_14_0_8_um_filter_42_34</name>
    <dbReference type="NCBI Taxonomy" id="1974502"/>
    <lineage>
        <taxon>Bacteria</taxon>
        <taxon>Candidatus Berkelbacteria</taxon>
    </lineage>
</organism>
<proteinExistence type="predicted"/>
<gene>
    <name evidence="2" type="ORF">COY45_00420</name>
</gene>
<evidence type="ECO:0008006" key="4">
    <source>
        <dbReference type="Google" id="ProtNLM"/>
    </source>
</evidence>
<feature type="signal peptide" evidence="1">
    <location>
        <begin position="1"/>
        <end position="32"/>
    </location>
</feature>
<evidence type="ECO:0000313" key="2">
    <source>
        <dbReference type="EMBL" id="PIZ27814.1"/>
    </source>
</evidence>
<comment type="caution">
    <text evidence="2">The sequence shown here is derived from an EMBL/GenBank/DDBJ whole genome shotgun (WGS) entry which is preliminary data.</text>
</comment>
<reference evidence="3" key="1">
    <citation type="submission" date="2017-09" db="EMBL/GenBank/DDBJ databases">
        <title>Depth-based differentiation of microbial function through sediment-hosted aquifers and enrichment of novel symbionts in the deep terrestrial subsurface.</title>
        <authorList>
            <person name="Probst A.J."/>
            <person name="Ladd B."/>
            <person name="Jarett J.K."/>
            <person name="Geller-Mcgrath D.E."/>
            <person name="Sieber C.M.K."/>
            <person name="Emerson J.B."/>
            <person name="Anantharaman K."/>
            <person name="Thomas B.C."/>
            <person name="Malmstrom R."/>
            <person name="Stieglmeier M."/>
            <person name="Klingl A."/>
            <person name="Woyke T."/>
            <person name="Ryan C.M."/>
            <person name="Banfield J.F."/>
        </authorList>
    </citation>
    <scope>NUCLEOTIDE SEQUENCE [LARGE SCALE GENOMIC DNA]</scope>
</reference>
<dbReference type="AlphaFoldDB" id="A0A2M7SXC4"/>
<accession>A0A2M7SXC4</accession>
<protein>
    <recommendedName>
        <fullName evidence="4">Secreted protein</fullName>
    </recommendedName>
</protein>
<evidence type="ECO:0000256" key="1">
    <source>
        <dbReference type="SAM" id="SignalP"/>
    </source>
</evidence>
<keyword evidence="1" id="KW-0732">Signal</keyword>
<dbReference type="Proteomes" id="UP000231332">
    <property type="component" value="Unassembled WGS sequence"/>
</dbReference>
<sequence>MFLLFRKLRLLLIPTVIYSQCNAIAIAMTATAAVATTKLPSAERAMYYCLQIDRKAWRVFILLIF</sequence>
<feature type="chain" id="PRO_5014980174" description="Secreted protein" evidence="1">
    <location>
        <begin position="33"/>
        <end position="65"/>
    </location>
</feature>
<name>A0A2M7SXC4_9BACT</name>
<evidence type="ECO:0000313" key="3">
    <source>
        <dbReference type="Proteomes" id="UP000231332"/>
    </source>
</evidence>
<dbReference type="EMBL" id="PFMY01000020">
    <property type="protein sequence ID" value="PIZ27814.1"/>
    <property type="molecule type" value="Genomic_DNA"/>
</dbReference>